<name>A0A8T0UJB7_PANVG</name>
<dbReference type="GO" id="GO:0007030">
    <property type="term" value="P:Golgi organization"/>
    <property type="evidence" value="ECO:0007669"/>
    <property type="project" value="TreeGrafter"/>
</dbReference>
<feature type="compositionally biased region" description="Basic and acidic residues" evidence="1">
    <location>
        <begin position="205"/>
        <end position="216"/>
    </location>
</feature>
<feature type="compositionally biased region" description="Acidic residues" evidence="1">
    <location>
        <begin position="1"/>
        <end position="10"/>
    </location>
</feature>
<feature type="compositionally biased region" description="Pro residues" evidence="1">
    <location>
        <begin position="69"/>
        <end position="78"/>
    </location>
</feature>
<feature type="region of interest" description="Disordered" evidence="1">
    <location>
        <begin position="1"/>
        <end position="263"/>
    </location>
</feature>
<sequence>MDSDDIDDDFLDKLVNSDSDDDDGDRRRLAPAPIAEASVGDLAALTLSDQSDDPAPAPADHHPEAQPAAPGPQAPEPTPDSHDPPATQPQWNGTAGADPFGGPVPEDHSSVQGSTSVSAPDHSSTHQIDDAGASSQPLDFDSTTTTSAAAGSLGDQAAGTQFDSTADPSRYLESLYPGSKYDEATQQWYQLHTPGYPDLQNASHPEPKPQAEDGPDHSFSASQMDASASSQLLDSTASASAGYGDQTTHAQLESTDPGYLESLYPGWKYDEATKQWYQVVDALRAPSYAAHDTSAAVAALGSDSPQLQQQQQSSDSYLQNDSHAELAHKPTEATPEPNPGTAAAPPDEEVGAEHEPVPAHTEIATEARPAMPLPESGPDEAHKELANADEAAVATEGGSPGSEKGIHTAIKQVQWNDFGASTGAGGTDPFGDLLPDGGAEDDFFRGTVPGNQGIQESVVGTKSVSEPDRSLSAGVDYSATIGAGLAISGGVGTNASSQLDYGGQSTKAQLDSTDPKYLESLYPGWKYDEATRQWYQVDTLSAQSYAADNTGAAAVLGNDNIQQNQQQFSASYLQNNSHAALETIAEESSTNAASWG</sequence>
<dbReference type="PANTHER" id="PTHR13402:SF31">
    <property type="entry name" value="PROTEIN TRANSPORT PROTEIN SEC16"/>
    <property type="match status" value="1"/>
</dbReference>
<feature type="compositionally biased region" description="Polar residues" evidence="1">
    <location>
        <begin position="158"/>
        <end position="167"/>
    </location>
</feature>
<reference evidence="2" key="1">
    <citation type="submission" date="2020-05" db="EMBL/GenBank/DDBJ databases">
        <title>WGS assembly of Panicum virgatum.</title>
        <authorList>
            <person name="Lovell J.T."/>
            <person name="Jenkins J."/>
            <person name="Shu S."/>
            <person name="Juenger T.E."/>
            <person name="Schmutz J."/>
        </authorList>
    </citation>
    <scope>NUCLEOTIDE SEQUENCE</scope>
    <source>
        <strain evidence="2">AP13</strain>
    </source>
</reference>
<feature type="compositionally biased region" description="Polar residues" evidence="1">
    <location>
        <begin position="231"/>
        <end position="254"/>
    </location>
</feature>
<dbReference type="AlphaFoldDB" id="A0A8T0UJB7"/>
<dbReference type="GO" id="GO:0012507">
    <property type="term" value="C:ER to Golgi transport vesicle membrane"/>
    <property type="evidence" value="ECO:0007669"/>
    <property type="project" value="TreeGrafter"/>
</dbReference>
<dbReference type="GO" id="GO:0070971">
    <property type="term" value="C:endoplasmic reticulum exit site"/>
    <property type="evidence" value="ECO:0007669"/>
    <property type="project" value="TreeGrafter"/>
</dbReference>
<evidence type="ECO:0000313" key="3">
    <source>
        <dbReference type="Proteomes" id="UP000823388"/>
    </source>
</evidence>
<keyword evidence="3" id="KW-1185">Reference proteome</keyword>
<feature type="compositionally biased region" description="Low complexity" evidence="1">
    <location>
        <begin position="142"/>
        <end position="152"/>
    </location>
</feature>
<dbReference type="Proteomes" id="UP000823388">
    <property type="component" value="Chromosome 3K"/>
</dbReference>
<accession>A0A8T0UJB7</accession>
<proteinExistence type="predicted"/>
<dbReference type="GO" id="GO:0070973">
    <property type="term" value="P:protein localization to endoplasmic reticulum exit site"/>
    <property type="evidence" value="ECO:0007669"/>
    <property type="project" value="TreeGrafter"/>
</dbReference>
<feature type="compositionally biased region" description="Low complexity" evidence="1">
    <location>
        <begin position="218"/>
        <end position="230"/>
    </location>
</feature>
<protein>
    <submittedName>
        <fullName evidence="2">Uncharacterized protein</fullName>
    </submittedName>
</protein>
<feature type="region of interest" description="Disordered" evidence="1">
    <location>
        <begin position="418"/>
        <end position="454"/>
    </location>
</feature>
<dbReference type="EMBL" id="CM029041">
    <property type="protein sequence ID" value="KAG2624161.1"/>
    <property type="molecule type" value="Genomic_DNA"/>
</dbReference>
<feature type="compositionally biased region" description="Low complexity" evidence="1">
    <location>
        <begin position="300"/>
        <end position="321"/>
    </location>
</feature>
<gene>
    <name evidence="2" type="ORF">PVAP13_3KG108781</name>
</gene>
<organism evidence="2 3">
    <name type="scientific">Panicum virgatum</name>
    <name type="common">Blackwell switchgrass</name>
    <dbReference type="NCBI Taxonomy" id="38727"/>
    <lineage>
        <taxon>Eukaryota</taxon>
        <taxon>Viridiplantae</taxon>
        <taxon>Streptophyta</taxon>
        <taxon>Embryophyta</taxon>
        <taxon>Tracheophyta</taxon>
        <taxon>Spermatophyta</taxon>
        <taxon>Magnoliopsida</taxon>
        <taxon>Liliopsida</taxon>
        <taxon>Poales</taxon>
        <taxon>Poaceae</taxon>
        <taxon>PACMAD clade</taxon>
        <taxon>Panicoideae</taxon>
        <taxon>Panicodae</taxon>
        <taxon>Paniceae</taxon>
        <taxon>Panicinae</taxon>
        <taxon>Panicum</taxon>
        <taxon>Panicum sect. Hiantes</taxon>
    </lineage>
</organism>
<feature type="compositionally biased region" description="Basic and acidic residues" evidence="1">
    <location>
        <begin position="322"/>
        <end position="331"/>
    </location>
</feature>
<feature type="region of interest" description="Disordered" evidence="1">
    <location>
        <begin position="299"/>
        <end position="404"/>
    </location>
</feature>
<feature type="compositionally biased region" description="Polar residues" evidence="1">
    <location>
        <begin position="110"/>
        <end position="122"/>
    </location>
</feature>
<dbReference type="PANTHER" id="PTHR13402">
    <property type="entry name" value="RGPR-RELATED"/>
    <property type="match status" value="1"/>
</dbReference>
<comment type="caution">
    <text evidence="2">The sequence shown here is derived from an EMBL/GenBank/DDBJ whole genome shotgun (WGS) entry which is preliminary data.</text>
</comment>
<evidence type="ECO:0000256" key="1">
    <source>
        <dbReference type="SAM" id="MobiDB-lite"/>
    </source>
</evidence>
<evidence type="ECO:0000313" key="2">
    <source>
        <dbReference type="EMBL" id="KAG2624161.1"/>
    </source>
</evidence>